<dbReference type="RefSeq" id="WP_338448490.1">
    <property type="nucleotide sequence ID" value="NZ_CP137640.1"/>
</dbReference>
<evidence type="ECO:0000259" key="1">
    <source>
        <dbReference type="Pfam" id="PF14278"/>
    </source>
</evidence>
<proteinExistence type="predicted"/>
<dbReference type="Pfam" id="PF14278">
    <property type="entry name" value="TetR_C_8"/>
    <property type="match status" value="1"/>
</dbReference>
<dbReference type="Proteomes" id="UP001357223">
    <property type="component" value="Chromosome"/>
</dbReference>
<dbReference type="InterPro" id="IPR039532">
    <property type="entry name" value="TetR_C_Firmicutes"/>
</dbReference>
<sequence length="121" mass="14468">MLISIRKTYWSLEKEVFITDLTLTTIFDHFLANKDFYKLMLRSNLNHDFREKLIKLMKQHFREDIEFITDEQVDLELFYSFRVHGLIGFISNGLKTISTILKITCQNKSLKLPAYIPIKFM</sequence>
<evidence type="ECO:0000313" key="3">
    <source>
        <dbReference type="Proteomes" id="UP001357223"/>
    </source>
</evidence>
<keyword evidence="3" id="KW-1185">Reference proteome</keyword>
<feature type="domain" description="Transcriptional regulator TetR C-terminal Firmicutes type" evidence="1">
    <location>
        <begin position="23"/>
        <end position="91"/>
    </location>
</feature>
<protein>
    <submittedName>
        <fullName evidence="2">TetR-like C-terminal domain-containing protein</fullName>
    </submittedName>
</protein>
<dbReference type="EMBL" id="CP137640">
    <property type="protein sequence ID" value="WVX79556.1"/>
    <property type="molecule type" value="Genomic_DNA"/>
</dbReference>
<gene>
    <name evidence="2" type="ORF">R4Z09_19990</name>
</gene>
<accession>A0ABZ2C7J8</accession>
<reference evidence="2 3" key="1">
    <citation type="submission" date="2023-10" db="EMBL/GenBank/DDBJ databases">
        <title>Niallia locisalis sp.nov. isolated from a salt pond sample.</title>
        <authorList>
            <person name="Li X.-J."/>
            <person name="Dong L."/>
        </authorList>
    </citation>
    <scope>NUCLEOTIDE SEQUENCE [LARGE SCALE GENOMIC DNA]</scope>
    <source>
        <strain evidence="2 3">DSM 29761</strain>
    </source>
</reference>
<name>A0ABZ2C7J8_9BACI</name>
<dbReference type="Gene3D" id="1.10.357.10">
    <property type="entry name" value="Tetracycline Repressor, domain 2"/>
    <property type="match status" value="1"/>
</dbReference>
<evidence type="ECO:0000313" key="2">
    <source>
        <dbReference type="EMBL" id="WVX79556.1"/>
    </source>
</evidence>
<organism evidence="2 3">
    <name type="scientific">Niallia oryzisoli</name>
    <dbReference type="NCBI Taxonomy" id="1737571"/>
    <lineage>
        <taxon>Bacteria</taxon>
        <taxon>Bacillati</taxon>
        <taxon>Bacillota</taxon>
        <taxon>Bacilli</taxon>
        <taxon>Bacillales</taxon>
        <taxon>Bacillaceae</taxon>
        <taxon>Niallia</taxon>
    </lineage>
</organism>